<dbReference type="InterPro" id="IPR001790">
    <property type="entry name" value="Ribosomal_uL10"/>
</dbReference>
<dbReference type="InterPro" id="IPR047865">
    <property type="entry name" value="Ribosomal_uL10_bac_type"/>
</dbReference>
<evidence type="ECO:0000256" key="2">
    <source>
        <dbReference type="ARBA" id="ARBA00022980"/>
    </source>
</evidence>
<evidence type="ECO:0000256" key="5">
    <source>
        <dbReference type="ARBA" id="ARBA00035716"/>
    </source>
</evidence>
<dbReference type="Pfam" id="PF00466">
    <property type="entry name" value="Ribosomal_L10"/>
    <property type="match status" value="1"/>
</dbReference>
<dbReference type="AlphaFoldDB" id="A0A433U1N0"/>
<proteinExistence type="inferred from homology"/>
<evidence type="ECO:0000313" key="6">
    <source>
        <dbReference type="EMBL" id="RUS87717.1"/>
    </source>
</evidence>
<dbReference type="GO" id="GO:0005840">
    <property type="term" value="C:ribosome"/>
    <property type="evidence" value="ECO:0007669"/>
    <property type="project" value="UniProtKB-KW"/>
</dbReference>
<evidence type="ECO:0000256" key="3">
    <source>
        <dbReference type="ARBA" id="ARBA00023274"/>
    </source>
</evidence>
<dbReference type="OrthoDB" id="360689at2759"/>
<dbReference type="GO" id="GO:1990904">
    <property type="term" value="C:ribonucleoprotein complex"/>
    <property type="evidence" value="ECO:0007669"/>
    <property type="project" value="UniProtKB-KW"/>
</dbReference>
<protein>
    <recommendedName>
        <fullName evidence="4">Large ribosomal subunit protein uL10m</fullName>
    </recommendedName>
    <alternativeName>
        <fullName evidence="5">39S ribosomal protein L10, mitochondrial</fullName>
    </alternativeName>
</protein>
<dbReference type="Gene3D" id="3.30.70.1730">
    <property type="match status" value="1"/>
</dbReference>
<evidence type="ECO:0000256" key="4">
    <source>
        <dbReference type="ARBA" id="ARBA00035707"/>
    </source>
</evidence>
<keyword evidence="7" id="KW-1185">Reference proteome</keyword>
<organism evidence="6 7">
    <name type="scientific">Elysia chlorotica</name>
    <name type="common">Eastern emerald elysia</name>
    <name type="synonym">Sea slug</name>
    <dbReference type="NCBI Taxonomy" id="188477"/>
    <lineage>
        <taxon>Eukaryota</taxon>
        <taxon>Metazoa</taxon>
        <taxon>Spiralia</taxon>
        <taxon>Lophotrochozoa</taxon>
        <taxon>Mollusca</taxon>
        <taxon>Gastropoda</taxon>
        <taxon>Heterobranchia</taxon>
        <taxon>Euthyneura</taxon>
        <taxon>Panpulmonata</taxon>
        <taxon>Sacoglossa</taxon>
        <taxon>Placobranchoidea</taxon>
        <taxon>Plakobranchidae</taxon>
        <taxon>Elysia</taxon>
    </lineage>
</organism>
<dbReference type="SUPFAM" id="SSF160369">
    <property type="entry name" value="Ribosomal protein L10-like"/>
    <property type="match status" value="1"/>
</dbReference>
<keyword evidence="2" id="KW-0689">Ribosomal protein</keyword>
<dbReference type="InterPro" id="IPR043141">
    <property type="entry name" value="Ribosomal_uL10-like_sf"/>
</dbReference>
<reference evidence="6 7" key="1">
    <citation type="submission" date="2019-01" db="EMBL/GenBank/DDBJ databases">
        <title>A draft genome assembly of the solar-powered sea slug Elysia chlorotica.</title>
        <authorList>
            <person name="Cai H."/>
            <person name="Li Q."/>
            <person name="Fang X."/>
            <person name="Li J."/>
            <person name="Curtis N.E."/>
            <person name="Altenburger A."/>
            <person name="Shibata T."/>
            <person name="Feng M."/>
            <person name="Maeda T."/>
            <person name="Schwartz J.A."/>
            <person name="Shigenobu S."/>
            <person name="Lundholm N."/>
            <person name="Nishiyama T."/>
            <person name="Yang H."/>
            <person name="Hasebe M."/>
            <person name="Li S."/>
            <person name="Pierce S.K."/>
            <person name="Wang J."/>
        </authorList>
    </citation>
    <scope>NUCLEOTIDE SEQUENCE [LARGE SCALE GENOMIC DNA]</scope>
    <source>
        <strain evidence="6">EC2010</strain>
        <tissue evidence="6">Whole organism of an adult</tissue>
    </source>
</reference>
<comment type="caution">
    <text evidence="6">The sequence shown here is derived from an EMBL/GenBank/DDBJ whole genome shotgun (WGS) entry which is preliminary data.</text>
</comment>
<dbReference type="EMBL" id="RQTK01000103">
    <property type="protein sequence ID" value="RUS87717.1"/>
    <property type="molecule type" value="Genomic_DNA"/>
</dbReference>
<evidence type="ECO:0000256" key="1">
    <source>
        <dbReference type="ARBA" id="ARBA00008889"/>
    </source>
</evidence>
<dbReference type="STRING" id="188477.A0A433U1N0"/>
<dbReference type="PANTHER" id="PTHR11560">
    <property type="entry name" value="39S RIBOSOMAL PROTEIN L10, MITOCHONDRIAL"/>
    <property type="match status" value="1"/>
</dbReference>
<comment type="similarity">
    <text evidence="1">Belongs to the universal ribosomal protein uL10 family.</text>
</comment>
<dbReference type="Proteomes" id="UP000271974">
    <property type="component" value="Unassembled WGS sequence"/>
</dbReference>
<dbReference type="CDD" id="cd00379">
    <property type="entry name" value="Ribosomal_L10_P0"/>
    <property type="match status" value="1"/>
</dbReference>
<gene>
    <name evidence="6" type="ORF">EGW08_004558</name>
</gene>
<accession>A0A433U1N0</accession>
<evidence type="ECO:0000313" key="7">
    <source>
        <dbReference type="Proteomes" id="UP000271974"/>
    </source>
</evidence>
<keyword evidence="3" id="KW-0687">Ribonucleoprotein</keyword>
<name>A0A433U1N0_ELYCH</name>
<sequence length="243" mass="27866">MANKCIWNTVRLFSTTQRSMGRKVNIQKPRMPWIERRILNAVTEPLLPPDRRPLPEKCLEAHTIKENARKSELEKAYEDFRIKETFNELSEHKMVAICHILPMTPRDFFNVRINVHNAGMKLKFANNRLAKAAVQNSRLRNLEPYLTSDNVFILCEETRLEQLMLALKKIPELQLLGGLVEDRILSRAGMMDAAKLPPLDIMRGELLTILSTSARKTSSLLNRHQTELSANLSQLVKQEGVGD</sequence>